<dbReference type="EMBL" id="FOFG01000002">
    <property type="protein sequence ID" value="SEQ09458.1"/>
    <property type="molecule type" value="Genomic_DNA"/>
</dbReference>
<gene>
    <name evidence="1" type="ORF">SAMN05216548_102375</name>
</gene>
<evidence type="ECO:0000313" key="2">
    <source>
        <dbReference type="Proteomes" id="UP000199647"/>
    </source>
</evidence>
<dbReference type="AlphaFoldDB" id="A0A1H9D9L4"/>
<dbReference type="Proteomes" id="UP000199647">
    <property type="component" value="Unassembled WGS sequence"/>
</dbReference>
<keyword evidence="2" id="KW-1185">Reference proteome</keyword>
<protein>
    <recommendedName>
        <fullName evidence="3">DUF1176 domain-containing protein</fullName>
    </recommendedName>
</protein>
<dbReference type="Pfam" id="PF06674">
    <property type="entry name" value="DUF1176"/>
    <property type="match status" value="1"/>
</dbReference>
<dbReference type="OrthoDB" id="330924at2"/>
<proteinExistence type="predicted"/>
<dbReference type="InterPro" id="IPR009560">
    <property type="entry name" value="DUF1176"/>
</dbReference>
<evidence type="ECO:0008006" key="3">
    <source>
        <dbReference type="Google" id="ProtNLM"/>
    </source>
</evidence>
<dbReference type="STRING" id="1855383.SAMN05216548_102375"/>
<reference evidence="1 2" key="1">
    <citation type="submission" date="2016-10" db="EMBL/GenBank/DDBJ databases">
        <authorList>
            <person name="de Groot N.N."/>
        </authorList>
    </citation>
    <scope>NUCLEOTIDE SEQUENCE [LARGE SCALE GENOMIC DNA]</scope>
    <source>
        <strain evidence="1 2">A52C2</strain>
    </source>
</reference>
<sequence length="351" mass="37677">MLTRVGYGWGLGLLIASICIGAAAAAEPSYDRYKSWFVACDNGLSCEARGFEEGTNENPDLRFTRPAGPAAEAAVVISVPSEVARSDLRIDEKPLNLPSPAWTVERQDGFTVFSTQNAQALARFVAGARNAAKLQVGEATVIPLDGMAAALLRMDERQGRLGGVTALIRKGRAPASEVPPPPPLPGVPEFKPAPPLAEGQAHALVERARQAEAERLKSEDCQDDTPQDIDFTAAYPLDDRNALVILSCAMGAYQGWSLVSIVPRAEDGSPTPFRPSFPIRQEIPTDSLTEPYFDPKTGILMTSAKGRGLADCGMTAEWIWNGQEFQLTSASYQANCGGSEPGDWPVVFRSK</sequence>
<dbReference type="RefSeq" id="WP_092495529.1">
    <property type="nucleotide sequence ID" value="NZ_FOFG01000002.1"/>
</dbReference>
<organism evidence="1 2">
    <name type="scientific">Faunimonas pinastri</name>
    <dbReference type="NCBI Taxonomy" id="1855383"/>
    <lineage>
        <taxon>Bacteria</taxon>
        <taxon>Pseudomonadati</taxon>
        <taxon>Pseudomonadota</taxon>
        <taxon>Alphaproteobacteria</taxon>
        <taxon>Hyphomicrobiales</taxon>
        <taxon>Afifellaceae</taxon>
        <taxon>Faunimonas</taxon>
    </lineage>
</organism>
<accession>A0A1H9D9L4</accession>
<evidence type="ECO:0000313" key="1">
    <source>
        <dbReference type="EMBL" id="SEQ09458.1"/>
    </source>
</evidence>
<name>A0A1H9D9L4_9HYPH</name>